<name>A0A419T714_9FIRM</name>
<evidence type="ECO:0000313" key="3">
    <source>
        <dbReference type="Proteomes" id="UP000284277"/>
    </source>
</evidence>
<dbReference type="Proteomes" id="UP000284277">
    <property type="component" value="Unassembled WGS sequence"/>
</dbReference>
<dbReference type="PANTHER" id="PTHR37299">
    <property type="entry name" value="TRANSCRIPTIONAL REGULATOR-RELATED"/>
    <property type="match status" value="1"/>
</dbReference>
<reference evidence="2 3" key="1">
    <citation type="submission" date="2016-08" db="EMBL/GenBank/DDBJ databases">
        <title>A new outlook on sporulation: Clostridium algidixylanolyticum.</title>
        <authorList>
            <person name="Poppleton D.I."/>
            <person name="Gribaldo S."/>
        </authorList>
    </citation>
    <scope>NUCLEOTIDE SEQUENCE [LARGE SCALE GENOMIC DNA]</scope>
    <source>
        <strain evidence="2 3">SPL73</strain>
    </source>
</reference>
<dbReference type="GO" id="GO:0003677">
    <property type="term" value="F:DNA binding"/>
    <property type="evidence" value="ECO:0007669"/>
    <property type="project" value="InterPro"/>
</dbReference>
<accession>A0A419T714</accession>
<feature type="domain" description="HTH LytTR-type" evidence="1">
    <location>
        <begin position="80"/>
        <end position="146"/>
    </location>
</feature>
<dbReference type="Pfam" id="PF04397">
    <property type="entry name" value="LytTR"/>
    <property type="match status" value="1"/>
</dbReference>
<dbReference type="SMART" id="SM00850">
    <property type="entry name" value="LytTR"/>
    <property type="match status" value="1"/>
</dbReference>
<evidence type="ECO:0000259" key="1">
    <source>
        <dbReference type="PROSITE" id="PS50930"/>
    </source>
</evidence>
<evidence type="ECO:0000313" key="2">
    <source>
        <dbReference type="EMBL" id="RKD33377.1"/>
    </source>
</evidence>
<dbReference type="InterPro" id="IPR046947">
    <property type="entry name" value="LytR-like"/>
</dbReference>
<sequence>MKIAFLSNEQQLPELQGDNIAGSRKHLLKVDYYSMEEKLLPTLDCTVYDVIVIYPKGGADSCGEIISQVKMKEKYTAFFNGQTWVFDIRDIIFFESYYRKTSVVIESGKIRIRAKLDEEEKRLPKEQFIRINRHNIVNMQYVRTVKGETIVMQNGEVLFINDARRKKFEKRYLEYLENNFMLL</sequence>
<organism evidence="2 3">
    <name type="scientific">Lacrimispora algidixylanolytica</name>
    <dbReference type="NCBI Taxonomy" id="94868"/>
    <lineage>
        <taxon>Bacteria</taxon>
        <taxon>Bacillati</taxon>
        <taxon>Bacillota</taxon>
        <taxon>Clostridia</taxon>
        <taxon>Lachnospirales</taxon>
        <taxon>Lachnospiraceae</taxon>
        <taxon>Lacrimispora</taxon>
    </lineage>
</organism>
<protein>
    <recommendedName>
        <fullName evidence="1">HTH LytTR-type domain-containing protein</fullName>
    </recommendedName>
</protein>
<dbReference type="GO" id="GO:0000156">
    <property type="term" value="F:phosphorelay response regulator activity"/>
    <property type="evidence" value="ECO:0007669"/>
    <property type="project" value="InterPro"/>
</dbReference>
<dbReference type="InterPro" id="IPR007492">
    <property type="entry name" value="LytTR_DNA-bd_dom"/>
</dbReference>
<dbReference type="PROSITE" id="PS50930">
    <property type="entry name" value="HTH_LYTTR"/>
    <property type="match status" value="1"/>
</dbReference>
<comment type="caution">
    <text evidence="2">The sequence shown here is derived from an EMBL/GenBank/DDBJ whole genome shotgun (WGS) entry which is preliminary data.</text>
</comment>
<gene>
    <name evidence="2" type="ORF">BET01_15290</name>
</gene>
<dbReference type="AlphaFoldDB" id="A0A419T714"/>
<dbReference type="PANTHER" id="PTHR37299:SF1">
    <property type="entry name" value="STAGE 0 SPORULATION PROTEIN A HOMOLOG"/>
    <property type="match status" value="1"/>
</dbReference>
<keyword evidence="3" id="KW-1185">Reference proteome</keyword>
<dbReference type="Gene3D" id="2.40.50.1020">
    <property type="entry name" value="LytTr DNA-binding domain"/>
    <property type="match status" value="1"/>
</dbReference>
<dbReference type="EMBL" id="MCIA01000007">
    <property type="protein sequence ID" value="RKD33377.1"/>
    <property type="molecule type" value="Genomic_DNA"/>
</dbReference>
<proteinExistence type="predicted"/>